<dbReference type="EMBL" id="JANUHA010000005">
    <property type="protein sequence ID" value="MCS0596654.1"/>
    <property type="molecule type" value="Genomic_DNA"/>
</dbReference>
<feature type="transmembrane region" description="Helical" evidence="1">
    <location>
        <begin position="21"/>
        <end position="45"/>
    </location>
</feature>
<keyword evidence="3" id="KW-1185">Reference proteome</keyword>
<dbReference type="RefSeq" id="WP_258827687.1">
    <property type="nucleotide sequence ID" value="NZ_JANUHA010000005.1"/>
</dbReference>
<proteinExistence type="predicted"/>
<evidence type="ECO:0008006" key="4">
    <source>
        <dbReference type="Google" id="ProtNLM"/>
    </source>
</evidence>
<feature type="transmembrane region" description="Helical" evidence="1">
    <location>
        <begin position="376"/>
        <end position="394"/>
    </location>
</feature>
<dbReference type="Proteomes" id="UP001206572">
    <property type="component" value="Unassembled WGS sequence"/>
</dbReference>
<feature type="transmembrane region" description="Helical" evidence="1">
    <location>
        <begin position="430"/>
        <end position="450"/>
    </location>
</feature>
<protein>
    <recommendedName>
        <fullName evidence="4">FUSC family protein</fullName>
    </recommendedName>
</protein>
<feature type="transmembrane region" description="Helical" evidence="1">
    <location>
        <begin position="289"/>
        <end position="310"/>
    </location>
</feature>
<evidence type="ECO:0000313" key="2">
    <source>
        <dbReference type="EMBL" id="MCS0596654.1"/>
    </source>
</evidence>
<feature type="transmembrane region" description="Helical" evidence="1">
    <location>
        <begin position="93"/>
        <end position="115"/>
    </location>
</feature>
<feature type="transmembrane region" description="Helical" evidence="1">
    <location>
        <begin position="263"/>
        <end position="283"/>
    </location>
</feature>
<gene>
    <name evidence="2" type="ORF">NX780_09845</name>
</gene>
<sequence>MNSRLRDYRLLWRAAISHGNPFGSVIVRFGLPVLVLVALVAQWATHGAAKALIWAWIVVWLALLATWAYRFVPGAVQLAAPDHAKLVPRARGRLVEMFCLIWFAGVVGVVLPSYADGGYELMLFWCVGLTLGSALSAAGHQAGTPVLLAAFGIAIYGDSLPPDVSAALSEPGVQALVLLLSLGLAVLVARLVFPEAGERHWRMVARRARMADLAVNPGMRVDKALGPRSRRWYAAMLRRDNARRDSRSLLLHALGNTHHVDDLAMGLGVLSAVVFALGTFIGWRVGAEVVLGIGWLFACSLLAVPFAISLRMSQLVALRAGEQALVRLAPAMPSTAPDFNRHFALALLRHGFTGWALATAAALLVGVLAGTTRDSLVSLACVCCLMLPMVAAPLRDYAKRGSASAMLPIVLLLASMGVSVILGFSASPVFGSPVLPVAALVSLVFASIAIRHGLRVMERAPVAFPAGRMD</sequence>
<name>A0ABT2AK87_9BURK</name>
<comment type="caution">
    <text evidence="2">The sequence shown here is derived from an EMBL/GenBank/DDBJ whole genome shotgun (WGS) entry which is preliminary data.</text>
</comment>
<reference evidence="2 3" key="1">
    <citation type="submission" date="2022-08" db="EMBL/GenBank/DDBJ databases">
        <title>Reclassification of Massilia species as members of the genera Telluria, Duganella, Pseudoduganella, Mokoshia gen. nov. and Zemynaea gen. nov. using orthogonal and non-orthogonal genome-based approaches.</title>
        <authorList>
            <person name="Bowman J.P."/>
        </authorList>
    </citation>
    <scope>NUCLEOTIDE SEQUENCE [LARGE SCALE GENOMIC DNA]</scope>
    <source>
        <strain evidence="2 3">JCM 31661</strain>
    </source>
</reference>
<keyword evidence="1" id="KW-1133">Transmembrane helix</keyword>
<feature type="transmembrane region" description="Helical" evidence="1">
    <location>
        <begin position="351"/>
        <end position="370"/>
    </location>
</feature>
<keyword evidence="1" id="KW-0812">Transmembrane</keyword>
<evidence type="ECO:0000313" key="3">
    <source>
        <dbReference type="Proteomes" id="UP001206572"/>
    </source>
</evidence>
<accession>A0ABT2AK87</accession>
<organism evidence="2 3">
    <name type="scientific">Massilia agri</name>
    <dbReference type="NCBI Taxonomy" id="1886785"/>
    <lineage>
        <taxon>Bacteria</taxon>
        <taxon>Pseudomonadati</taxon>
        <taxon>Pseudomonadota</taxon>
        <taxon>Betaproteobacteria</taxon>
        <taxon>Burkholderiales</taxon>
        <taxon>Oxalobacteraceae</taxon>
        <taxon>Telluria group</taxon>
        <taxon>Massilia</taxon>
    </lineage>
</organism>
<feature type="transmembrane region" description="Helical" evidence="1">
    <location>
        <begin position="51"/>
        <end position="72"/>
    </location>
</feature>
<evidence type="ECO:0000256" key="1">
    <source>
        <dbReference type="SAM" id="Phobius"/>
    </source>
</evidence>
<feature type="transmembrane region" description="Helical" evidence="1">
    <location>
        <begin position="173"/>
        <end position="193"/>
    </location>
</feature>
<keyword evidence="1" id="KW-0472">Membrane</keyword>
<feature type="transmembrane region" description="Helical" evidence="1">
    <location>
        <begin position="406"/>
        <end position="424"/>
    </location>
</feature>